<dbReference type="EMBL" id="JAAAHY010002455">
    <property type="protein sequence ID" value="KAF9944431.1"/>
    <property type="molecule type" value="Genomic_DNA"/>
</dbReference>
<sequence>LEYHVKGSSPSRGPCPVLYNKALEVTSTNARCDDETLAINYWPGDVNPEVSMSNQPVHTESDVDVDDYASESIAVDENTSSGHMDCEESAFVESVDAIEIAPVESTIQAENAELRHILEKND</sequence>
<protein>
    <submittedName>
        <fullName evidence="1">Uncharacterized protein</fullName>
    </submittedName>
</protein>
<dbReference type="AlphaFoldDB" id="A0A9P6IQI2"/>
<evidence type="ECO:0000313" key="1">
    <source>
        <dbReference type="EMBL" id="KAF9944431.1"/>
    </source>
</evidence>
<comment type="caution">
    <text evidence="1">The sequence shown here is derived from an EMBL/GenBank/DDBJ whole genome shotgun (WGS) entry which is preliminary data.</text>
</comment>
<proteinExistence type="predicted"/>
<reference evidence="1" key="1">
    <citation type="journal article" date="2020" name="Fungal Divers.">
        <title>Resolving the Mortierellaceae phylogeny through synthesis of multi-gene phylogenetics and phylogenomics.</title>
        <authorList>
            <person name="Vandepol N."/>
            <person name="Liber J."/>
            <person name="Desiro A."/>
            <person name="Na H."/>
            <person name="Kennedy M."/>
            <person name="Barry K."/>
            <person name="Grigoriev I.V."/>
            <person name="Miller A.N."/>
            <person name="O'Donnell K."/>
            <person name="Stajich J.E."/>
            <person name="Bonito G."/>
        </authorList>
    </citation>
    <scope>NUCLEOTIDE SEQUENCE</scope>
    <source>
        <strain evidence="1">CK1249</strain>
    </source>
</reference>
<organism evidence="1 2">
    <name type="scientific">Mortierella alpina</name>
    <name type="common">Oleaginous fungus</name>
    <name type="synonym">Mortierella renispora</name>
    <dbReference type="NCBI Taxonomy" id="64518"/>
    <lineage>
        <taxon>Eukaryota</taxon>
        <taxon>Fungi</taxon>
        <taxon>Fungi incertae sedis</taxon>
        <taxon>Mucoromycota</taxon>
        <taxon>Mortierellomycotina</taxon>
        <taxon>Mortierellomycetes</taxon>
        <taxon>Mortierellales</taxon>
        <taxon>Mortierellaceae</taxon>
        <taxon>Mortierella</taxon>
    </lineage>
</organism>
<evidence type="ECO:0000313" key="2">
    <source>
        <dbReference type="Proteomes" id="UP000738359"/>
    </source>
</evidence>
<gene>
    <name evidence="1" type="ORF">BGZ70_004650</name>
</gene>
<dbReference type="OrthoDB" id="10332550at2759"/>
<name>A0A9P6IQI2_MORAP</name>
<feature type="non-terminal residue" evidence="1">
    <location>
        <position position="1"/>
    </location>
</feature>
<feature type="non-terminal residue" evidence="1">
    <location>
        <position position="122"/>
    </location>
</feature>
<accession>A0A9P6IQI2</accession>
<dbReference type="Proteomes" id="UP000738359">
    <property type="component" value="Unassembled WGS sequence"/>
</dbReference>
<keyword evidence="2" id="KW-1185">Reference proteome</keyword>